<dbReference type="PANTHER" id="PTHR43563:SF1">
    <property type="entry name" value="AMINE OXIDASE [FLAVIN-CONTAINING] B"/>
    <property type="match status" value="1"/>
</dbReference>
<dbReference type="AlphaFoldDB" id="A0ABD3UD22"/>
<dbReference type="Proteomes" id="UP001634394">
    <property type="component" value="Unassembled WGS sequence"/>
</dbReference>
<reference evidence="12 13" key="1">
    <citation type="submission" date="2024-11" db="EMBL/GenBank/DDBJ databases">
        <title>Chromosome-level genome assembly of the freshwater bivalve Anodonta woodiana.</title>
        <authorList>
            <person name="Chen X."/>
        </authorList>
    </citation>
    <scope>NUCLEOTIDE SEQUENCE [LARGE SCALE GENOMIC DNA]</scope>
    <source>
        <strain evidence="12">MN2024</strain>
        <tissue evidence="12">Gills</tissue>
    </source>
</reference>
<dbReference type="Gene3D" id="1.10.405.10">
    <property type="entry name" value="Guanine Nucleotide Dissociation Inhibitor, domain 1"/>
    <property type="match status" value="1"/>
</dbReference>
<dbReference type="PRINTS" id="PR00757">
    <property type="entry name" value="AMINEOXDASEF"/>
</dbReference>
<dbReference type="GO" id="GO:0005741">
    <property type="term" value="C:mitochondrial outer membrane"/>
    <property type="evidence" value="ECO:0007669"/>
    <property type="project" value="UniProtKB-SubCell"/>
</dbReference>
<comment type="cofactor">
    <cofactor evidence="1 10">
        <name>FAD</name>
        <dbReference type="ChEBI" id="CHEBI:57692"/>
    </cofactor>
</comment>
<dbReference type="InterPro" id="IPR001613">
    <property type="entry name" value="Flavin_amine_oxidase"/>
</dbReference>
<sequence>MADSQVDVIVVGAGISGLSAAKLLNESGLKVLVLEARDRVGGRTYTIQDSKHGPVDVGGAYVGPTQNRVFRLAKEFGLQFYDVSEKEKTVLNVQGTWAKYIGTIPPLWNPIQLLDLNHVIRTINSMAKEVPCDAPWKAKKADKWDTMTVKQFVDSIAWTSTVKELIRIFVVSVMCVEMHEVSLLFALWYINSGGGIARLSSITNGAQEKKFYGGSQQLSEKMAAKLGPVVLLSKPVISIEQDGDTVRVTDNKGSVYKSRYVISAVPQALLNRIQFEPPLPSQKLQLIQRIPMGSIIKTIMFYPEPFWKKLDMCGSAVSDTGIISYCIDDTKPDGSHPALMGFILADKAREVIHMTKEERKQAVCEHYRNVFKSAKFLQPVDYVEHNWMSEEYSGGCYVSTMPPGAMTRYGRYLREPFGIIHFAGTESATYRAGYMEGAIESGERAAREILYEIGKISQHQVYQDEPESTDHPASSLENSKIDQFLPSVTRLIQIAMAIVLGMLGNQIYSWFRG</sequence>
<name>A0ABD3UD22_SINWO</name>
<evidence type="ECO:0000256" key="3">
    <source>
        <dbReference type="ARBA" id="ARBA00005995"/>
    </source>
</evidence>
<evidence type="ECO:0000256" key="2">
    <source>
        <dbReference type="ARBA" id="ARBA00004362"/>
    </source>
</evidence>
<gene>
    <name evidence="12" type="ORF">ACJMK2_017659</name>
</gene>
<keyword evidence="10" id="KW-0274">FAD</keyword>
<dbReference type="Gene3D" id="3.90.660.10">
    <property type="match status" value="1"/>
</dbReference>
<feature type="binding site" evidence="9">
    <location>
        <begin position="35"/>
        <end position="36"/>
    </location>
    <ligand>
        <name>FAD</name>
        <dbReference type="ChEBI" id="CHEBI:57692"/>
    </ligand>
</feature>
<evidence type="ECO:0000256" key="8">
    <source>
        <dbReference type="ARBA" id="ARBA00049430"/>
    </source>
</evidence>
<evidence type="ECO:0000256" key="10">
    <source>
        <dbReference type="RuleBase" id="RU362067"/>
    </source>
</evidence>
<evidence type="ECO:0000256" key="6">
    <source>
        <dbReference type="ARBA" id="ARBA00048448"/>
    </source>
</evidence>
<evidence type="ECO:0000313" key="12">
    <source>
        <dbReference type="EMBL" id="KAL3846691.1"/>
    </source>
</evidence>
<dbReference type="InterPro" id="IPR036188">
    <property type="entry name" value="FAD/NAD-bd_sf"/>
</dbReference>
<dbReference type="EMBL" id="JBJQND010000016">
    <property type="protein sequence ID" value="KAL3846691.1"/>
    <property type="molecule type" value="Genomic_DNA"/>
</dbReference>
<dbReference type="Pfam" id="PF01593">
    <property type="entry name" value="Amino_oxidase"/>
    <property type="match status" value="1"/>
</dbReference>
<dbReference type="GO" id="GO:0097621">
    <property type="term" value="F:monoamine oxidase activity"/>
    <property type="evidence" value="ECO:0007669"/>
    <property type="project" value="UniProtKB-EC"/>
</dbReference>
<evidence type="ECO:0000256" key="4">
    <source>
        <dbReference type="ARBA" id="ARBA00023002"/>
    </source>
</evidence>
<evidence type="ECO:0000259" key="11">
    <source>
        <dbReference type="Pfam" id="PF01593"/>
    </source>
</evidence>
<feature type="binding site" evidence="9">
    <location>
        <position position="342"/>
    </location>
    <ligand>
        <name>substrate</name>
    </ligand>
</feature>
<evidence type="ECO:0000313" key="13">
    <source>
        <dbReference type="Proteomes" id="UP001634394"/>
    </source>
</evidence>
<proteinExistence type="inferred from homology"/>
<keyword evidence="13" id="KW-1185">Reference proteome</keyword>
<feature type="binding site" evidence="9">
    <location>
        <position position="236"/>
    </location>
    <ligand>
        <name>FAD</name>
        <dbReference type="ChEBI" id="CHEBI:57692"/>
    </ligand>
</feature>
<accession>A0ABD3UD22</accession>
<keyword evidence="4 10" id="KW-0560">Oxidoreductase</keyword>
<dbReference type="SUPFAM" id="SSF54373">
    <property type="entry name" value="FAD-linked reductases, C-terminal domain"/>
    <property type="match status" value="1"/>
</dbReference>
<feature type="binding site" evidence="9">
    <location>
        <position position="426"/>
    </location>
    <ligand>
        <name>FAD</name>
        <dbReference type="ChEBI" id="CHEBI:57692"/>
    </ligand>
</feature>
<evidence type="ECO:0000256" key="9">
    <source>
        <dbReference type="PIRSR" id="PIRSR601613-1"/>
    </source>
</evidence>
<keyword evidence="10" id="KW-0285">Flavoprotein</keyword>
<dbReference type="GO" id="GO:0008131">
    <property type="term" value="F:primary methylamine oxidase activity"/>
    <property type="evidence" value="ECO:0007669"/>
    <property type="project" value="UniProtKB-ARBA"/>
</dbReference>
<comment type="subcellular location">
    <subcellularLocation>
        <location evidence="2">Mitochondrion outer membrane</location>
        <topology evidence="2">Single-pass type IV membrane protein</topology>
        <orientation evidence="2">Cytoplasmic side</orientation>
    </subcellularLocation>
</comment>
<dbReference type="EC" id="1.4.3.-" evidence="10"/>
<evidence type="ECO:0000256" key="1">
    <source>
        <dbReference type="ARBA" id="ARBA00001974"/>
    </source>
</evidence>
<comment type="catalytic activity">
    <reaction evidence="8">
        <text>N-acetylputrescine + O2 + H2O = 4-acetamidobutanal + H2O2 + NH4(+)</text>
        <dbReference type="Rhea" id="RHEA:70283"/>
        <dbReference type="ChEBI" id="CHEBI:7386"/>
        <dbReference type="ChEBI" id="CHEBI:15377"/>
        <dbReference type="ChEBI" id="CHEBI:15379"/>
        <dbReference type="ChEBI" id="CHEBI:16240"/>
        <dbReference type="ChEBI" id="CHEBI:28938"/>
        <dbReference type="ChEBI" id="CHEBI:58263"/>
    </reaction>
    <physiologicalReaction direction="left-to-right" evidence="8">
        <dbReference type="Rhea" id="RHEA:70284"/>
    </physiologicalReaction>
</comment>
<dbReference type="SUPFAM" id="SSF51905">
    <property type="entry name" value="FAD/NAD(P)-binding domain"/>
    <property type="match status" value="1"/>
</dbReference>
<protein>
    <recommendedName>
        <fullName evidence="10">Amine oxidase</fullName>
        <ecNumber evidence="10">1.4.3.-</ecNumber>
    </recommendedName>
</protein>
<organism evidence="12 13">
    <name type="scientific">Sinanodonta woodiana</name>
    <name type="common">Chinese pond mussel</name>
    <name type="synonym">Anodonta woodiana</name>
    <dbReference type="NCBI Taxonomy" id="1069815"/>
    <lineage>
        <taxon>Eukaryota</taxon>
        <taxon>Metazoa</taxon>
        <taxon>Spiralia</taxon>
        <taxon>Lophotrochozoa</taxon>
        <taxon>Mollusca</taxon>
        <taxon>Bivalvia</taxon>
        <taxon>Autobranchia</taxon>
        <taxon>Heteroconchia</taxon>
        <taxon>Palaeoheterodonta</taxon>
        <taxon>Unionida</taxon>
        <taxon>Unionoidea</taxon>
        <taxon>Unionidae</taxon>
        <taxon>Unioninae</taxon>
        <taxon>Sinanodonta</taxon>
    </lineage>
</organism>
<comment type="caution">
    <text evidence="12">The sequence shown here is derived from an EMBL/GenBank/DDBJ whole genome shotgun (WGS) entry which is preliminary data.</text>
</comment>
<evidence type="ECO:0000256" key="7">
    <source>
        <dbReference type="ARBA" id="ARBA00049354"/>
    </source>
</evidence>
<dbReference type="InterPro" id="IPR050703">
    <property type="entry name" value="Flavin_MAO"/>
</dbReference>
<feature type="binding site" evidence="9">
    <location>
        <position position="16"/>
    </location>
    <ligand>
        <name>FAD</name>
        <dbReference type="ChEBI" id="CHEBI:57692"/>
    </ligand>
</feature>
<dbReference type="InterPro" id="IPR002937">
    <property type="entry name" value="Amino_oxidase"/>
</dbReference>
<comment type="function">
    <text evidence="5">Catalyzes the oxidative deamination of primary and some secondary amines such as neurotransmitters, and exogenous amines including the tertiary amine, neurotoxin 1-methyl-4-phenyl-1,2,3,6-tetrahydropyridine (MPTP), with concomitant reduction of oxygen to hydrogen peroxide and participates in the metabolism of neuroactive and vasoactive amines in the central nervous system and peripheral tissues. Preferentially degrades benzylamine and phenylethylamine.</text>
</comment>
<comment type="catalytic activity">
    <reaction evidence="6">
        <text>a secondary aliphatic amine + O2 + H2O = a primary amine + an aldehyde + H2O2</text>
        <dbReference type="Rhea" id="RHEA:26414"/>
        <dbReference type="ChEBI" id="CHEBI:15377"/>
        <dbReference type="ChEBI" id="CHEBI:15379"/>
        <dbReference type="ChEBI" id="CHEBI:16240"/>
        <dbReference type="ChEBI" id="CHEBI:17478"/>
        <dbReference type="ChEBI" id="CHEBI:58855"/>
        <dbReference type="ChEBI" id="CHEBI:65296"/>
        <dbReference type="EC" id="1.4.3.4"/>
    </reaction>
</comment>
<comment type="catalytic activity">
    <reaction evidence="7">
        <text>benzylamine + O2 + H2O = benzaldehyde + H2O2 + NH4(+)</text>
        <dbReference type="Rhea" id="RHEA:59424"/>
        <dbReference type="ChEBI" id="CHEBI:15377"/>
        <dbReference type="ChEBI" id="CHEBI:15379"/>
        <dbReference type="ChEBI" id="CHEBI:16240"/>
        <dbReference type="ChEBI" id="CHEBI:17169"/>
        <dbReference type="ChEBI" id="CHEBI:28938"/>
        <dbReference type="ChEBI" id="CHEBI:225238"/>
    </reaction>
    <physiologicalReaction direction="left-to-right" evidence="7">
        <dbReference type="Rhea" id="RHEA:59425"/>
    </physiologicalReaction>
</comment>
<dbReference type="PANTHER" id="PTHR43563">
    <property type="entry name" value="AMINE OXIDASE"/>
    <property type="match status" value="1"/>
</dbReference>
<dbReference type="Gene3D" id="3.50.50.60">
    <property type="entry name" value="FAD/NAD(P)-binding domain"/>
    <property type="match status" value="1"/>
</dbReference>
<feature type="domain" description="Amine oxidase" evidence="11">
    <location>
        <begin position="15"/>
        <end position="450"/>
    </location>
</feature>
<comment type="similarity">
    <text evidence="3 10">Belongs to the flavin monoamine oxidase family.</text>
</comment>
<evidence type="ECO:0000256" key="5">
    <source>
        <dbReference type="ARBA" id="ARBA00045409"/>
    </source>
</evidence>